<name>A0ABW7MQG2_9FLAO</name>
<dbReference type="SUPFAM" id="SSF54631">
    <property type="entry name" value="CBS-domain pair"/>
    <property type="match status" value="1"/>
</dbReference>
<dbReference type="PROSITE" id="PS51371">
    <property type="entry name" value="CBS"/>
    <property type="match status" value="2"/>
</dbReference>
<gene>
    <name evidence="4" type="ORF">V8G56_10000</name>
</gene>
<proteinExistence type="predicted"/>
<protein>
    <submittedName>
        <fullName evidence="4">CBS domain-containing protein</fullName>
    </submittedName>
</protein>
<dbReference type="Proteomes" id="UP001610104">
    <property type="component" value="Unassembled WGS sequence"/>
</dbReference>
<dbReference type="InterPro" id="IPR000644">
    <property type="entry name" value="CBS_dom"/>
</dbReference>
<dbReference type="InterPro" id="IPR051257">
    <property type="entry name" value="Diverse_CBS-Domain"/>
</dbReference>
<dbReference type="Gene3D" id="3.10.580.10">
    <property type="entry name" value="CBS-domain"/>
    <property type="match status" value="2"/>
</dbReference>
<evidence type="ECO:0000259" key="3">
    <source>
        <dbReference type="PROSITE" id="PS51371"/>
    </source>
</evidence>
<sequence>MKSHPITTLMTKNVVCVSPEQQLLDVKHIYEKKNFHHHIPVVKNEKLVGMVSLVDFMYNIAGGGMDDDYKIYKELKVKDIMTSKPFSLTTEASVEEVAQVLSEGNYHAIPILENDKLVGIVSTADVIKFFLMKA</sequence>
<feature type="domain" description="CBS" evidence="3">
    <location>
        <begin position="81"/>
        <end position="134"/>
    </location>
</feature>
<accession>A0ABW7MQG2</accession>
<evidence type="ECO:0000256" key="1">
    <source>
        <dbReference type="ARBA" id="ARBA00023122"/>
    </source>
</evidence>
<feature type="domain" description="CBS" evidence="3">
    <location>
        <begin position="10"/>
        <end position="67"/>
    </location>
</feature>
<organism evidence="4 5">
    <name type="scientific">Gaetbulibacter aquiaggeris</name>
    <dbReference type="NCBI Taxonomy" id="1735373"/>
    <lineage>
        <taxon>Bacteria</taxon>
        <taxon>Pseudomonadati</taxon>
        <taxon>Bacteroidota</taxon>
        <taxon>Flavobacteriia</taxon>
        <taxon>Flavobacteriales</taxon>
        <taxon>Flavobacteriaceae</taxon>
        <taxon>Gaetbulibacter</taxon>
    </lineage>
</organism>
<dbReference type="EMBL" id="JBAWKC010000003">
    <property type="protein sequence ID" value="MFH6769066.1"/>
    <property type="molecule type" value="Genomic_DNA"/>
</dbReference>
<evidence type="ECO:0000256" key="2">
    <source>
        <dbReference type="PROSITE-ProRule" id="PRU00703"/>
    </source>
</evidence>
<keyword evidence="1 2" id="KW-0129">CBS domain</keyword>
<dbReference type="InterPro" id="IPR046342">
    <property type="entry name" value="CBS_dom_sf"/>
</dbReference>
<keyword evidence="5" id="KW-1185">Reference proteome</keyword>
<evidence type="ECO:0000313" key="5">
    <source>
        <dbReference type="Proteomes" id="UP001610104"/>
    </source>
</evidence>
<evidence type="ECO:0000313" key="4">
    <source>
        <dbReference type="EMBL" id="MFH6769066.1"/>
    </source>
</evidence>
<dbReference type="Pfam" id="PF00571">
    <property type="entry name" value="CBS"/>
    <property type="match status" value="2"/>
</dbReference>
<dbReference type="PANTHER" id="PTHR43080:SF2">
    <property type="entry name" value="CBS DOMAIN-CONTAINING PROTEIN"/>
    <property type="match status" value="1"/>
</dbReference>
<dbReference type="PANTHER" id="PTHR43080">
    <property type="entry name" value="CBS DOMAIN-CONTAINING PROTEIN CBSX3, MITOCHONDRIAL"/>
    <property type="match status" value="1"/>
</dbReference>
<reference evidence="4 5" key="1">
    <citation type="submission" date="2024-02" db="EMBL/GenBank/DDBJ databases">
        <title>A Gaetbulibacter species isolated from tidal flats and genomic insights of their niches.</title>
        <authorList>
            <person name="Ye Y."/>
        </authorList>
    </citation>
    <scope>NUCLEOTIDE SEQUENCE [LARGE SCALE GENOMIC DNA]</scope>
    <source>
        <strain evidence="4 5">KEM-8</strain>
    </source>
</reference>
<dbReference type="SMART" id="SM00116">
    <property type="entry name" value="CBS"/>
    <property type="match status" value="2"/>
</dbReference>
<comment type="caution">
    <text evidence="4">The sequence shown here is derived from an EMBL/GenBank/DDBJ whole genome shotgun (WGS) entry which is preliminary data.</text>
</comment>
<dbReference type="RefSeq" id="WP_395438312.1">
    <property type="nucleotide sequence ID" value="NZ_JBAWKC010000003.1"/>
</dbReference>